<evidence type="ECO:0000313" key="9">
    <source>
        <dbReference type="EMBL" id="RIH79403.1"/>
    </source>
</evidence>
<proteinExistence type="inferred from homology"/>
<accession>A0A399E7A2</accession>
<dbReference type="InterPro" id="IPR053790">
    <property type="entry name" value="P5CR-like_CS"/>
</dbReference>
<dbReference type="InterPro" id="IPR028939">
    <property type="entry name" value="P5C_Rdtase_cat_N"/>
</dbReference>
<evidence type="ECO:0000259" key="8">
    <source>
        <dbReference type="Pfam" id="PF14748"/>
    </source>
</evidence>
<dbReference type="NCBIfam" id="TIGR00112">
    <property type="entry name" value="proC"/>
    <property type="match status" value="1"/>
</dbReference>
<keyword evidence="4" id="KW-0963">Cytoplasm</keyword>
<dbReference type="PANTHER" id="PTHR11645:SF0">
    <property type="entry name" value="PYRROLINE-5-CARBOXYLATE REDUCTASE 3"/>
    <property type="match status" value="1"/>
</dbReference>
<dbReference type="Pfam" id="PF14748">
    <property type="entry name" value="P5CR_dimer"/>
    <property type="match status" value="1"/>
</dbReference>
<comment type="subcellular location">
    <subcellularLocation>
        <location evidence="4">Cytoplasm</location>
    </subcellularLocation>
</comment>
<dbReference type="EC" id="1.5.1.2" evidence="4 5"/>
<dbReference type="UniPathway" id="UPA00098">
    <property type="reaction ID" value="UER00361"/>
</dbReference>
<feature type="domain" description="Pyrroline-5-carboxylate reductase dimerisation" evidence="8">
    <location>
        <begin position="154"/>
        <end position="256"/>
    </location>
</feature>
<dbReference type="AlphaFoldDB" id="A0A399E7A2"/>
<feature type="domain" description="Pyrroline-5-carboxylate reductase catalytic N-terminal" evidence="7">
    <location>
        <begin position="2"/>
        <end position="91"/>
    </location>
</feature>
<dbReference type="InterPro" id="IPR008927">
    <property type="entry name" value="6-PGluconate_DH-like_C_sf"/>
</dbReference>
<evidence type="ECO:0000256" key="2">
    <source>
        <dbReference type="ARBA" id="ARBA00022857"/>
    </source>
</evidence>
<organism evidence="9 10">
    <name type="scientific">Meiothermus taiwanensis</name>
    <dbReference type="NCBI Taxonomy" id="172827"/>
    <lineage>
        <taxon>Bacteria</taxon>
        <taxon>Thermotogati</taxon>
        <taxon>Deinococcota</taxon>
        <taxon>Deinococci</taxon>
        <taxon>Thermales</taxon>
        <taxon>Thermaceae</taxon>
        <taxon>Meiothermus</taxon>
    </lineage>
</organism>
<dbReference type="GO" id="GO:0055129">
    <property type="term" value="P:L-proline biosynthetic process"/>
    <property type="evidence" value="ECO:0007669"/>
    <property type="project" value="UniProtKB-UniRule"/>
</dbReference>
<protein>
    <recommendedName>
        <fullName evidence="4 5">Pyrroline-5-carboxylate reductase</fullName>
        <shortName evidence="4">P5C reductase</shortName>
        <shortName evidence="4">P5CR</shortName>
        <ecNumber evidence="4 5">1.5.1.2</ecNumber>
    </recommendedName>
    <alternativeName>
        <fullName evidence="4">PCA reductase</fullName>
    </alternativeName>
</protein>
<dbReference type="SUPFAM" id="SSF51735">
    <property type="entry name" value="NAD(P)-binding Rossmann-fold domains"/>
    <property type="match status" value="1"/>
</dbReference>
<comment type="similarity">
    <text evidence="1 4 6">Belongs to the pyrroline-5-carboxylate reductase family.</text>
</comment>
<comment type="pathway">
    <text evidence="4 6">Amino-acid biosynthesis; L-proline biosynthesis; L-proline from L-glutamate 5-semialdehyde: step 1/1.</text>
</comment>
<dbReference type="Proteomes" id="UP000266089">
    <property type="component" value="Unassembled WGS sequence"/>
</dbReference>
<sequence length="260" mass="27393">MKLAIVGVGKMGKSILEGLLRAEMLEPSEIGILDTPERTQAVAQETGARPLYLEDLRRCERILLSVQPKDLAALAPQIAHPNVGYISIMAGVSTAVLSRRLGTRRVVRCMPNLAATIGKSSTAITGPREAEEAGDLQFARALFATVGDVYDLPEQLFDAFTGMSASAPAYVAVVAEALADGGVKQGIPRAQALRLAADVLIATGELLRRKHPAVLKDEVSSPGGTTIHGLAALEARGVRAALMEAVEAATLRGHELGKDE</sequence>
<comment type="catalytic activity">
    <reaction evidence="4">
        <text>L-proline + NAD(+) = (S)-1-pyrroline-5-carboxylate + NADH + 2 H(+)</text>
        <dbReference type="Rhea" id="RHEA:14105"/>
        <dbReference type="ChEBI" id="CHEBI:15378"/>
        <dbReference type="ChEBI" id="CHEBI:17388"/>
        <dbReference type="ChEBI" id="CHEBI:57540"/>
        <dbReference type="ChEBI" id="CHEBI:57945"/>
        <dbReference type="ChEBI" id="CHEBI:60039"/>
        <dbReference type="EC" id="1.5.1.2"/>
    </reaction>
</comment>
<evidence type="ECO:0000256" key="5">
    <source>
        <dbReference type="NCBIfam" id="TIGR00112"/>
    </source>
</evidence>
<name>A0A399E7A2_9DEIN</name>
<comment type="function">
    <text evidence="4">Catalyzes the reduction of 1-pyrroline-5-carboxylate (PCA) to L-proline.</text>
</comment>
<dbReference type="RefSeq" id="WP_043982445.1">
    <property type="nucleotide sequence ID" value="NZ_JBHSXZ010000009.1"/>
</dbReference>
<evidence type="ECO:0000313" key="10">
    <source>
        <dbReference type="Proteomes" id="UP000266089"/>
    </source>
</evidence>
<dbReference type="InterPro" id="IPR000304">
    <property type="entry name" value="Pyrroline-COOH_reductase"/>
</dbReference>
<dbReference type="EMBL" id="QWKX01000006">
    <property type="protein sequence ID" value="RIH79403.1"/>
    <property type="molecule type" value="Genomic_DNA"/>
</dbReference>
<keyword evidence="4 6" id="KW-0641">Proline biosynthesis</keyword>
<dbReference type="PIRSF" id="PIRSF000193">
    <property type="entry name" value="Pyrrol-5-carb_rd"/>
    <property type="match status" value="1"/>
</dbReference>
<dbReference type="PANTHER" id="PTHR11645">
    <property type="entry name" value="PYRROLINE-5-CARBOXYLATE REDUCTASE"/>
    <property type="match status" value="1"/>
</dbReference>
<dbReference type="GO" id="GO:0005737">
    <property type="term" value="C:cytoplasm"/>
    <property type="evidence" value="ECO:0007669"/>
    <property type="project" value="UniProtKB-SubCell"/>
</dbReference>
<dbReference type="SUPFAM" id="SSF48179">
    <property type="entry name" value="6-phosphogluconate dehydrogenase C-terminal domain-like"/>
    <property type="match status" value="1"/>
</dbReference>
<dbReference type="PROSITE" id="PS00521">
    <property type="entry name" value="P5CR"/>
    <property type="match status" value="1"/>
</dbReference>
<keyword evidence="2 4" id="KW-0521">NADP</keyword>
<dbReference type="InterPro" id="IPR029036">
    <property type="entry name" value="P5CR_dimer"/>
</dbReference>
<comment type="caution">
    <text evidence="9">The sequence shown here is derived from an EMBL/GenBank/DDBJ whole genome shotgun (WGS) entry which is preliminary data.</text>
</comment>
<dbReference type="FunFam" id="1.10.3730.10:FF:000001">
    <property type="entry name" value="Pyrroline-5-carboxylate reductase"/>
    <property type="match status" value="1"/>
</dbReference>
<evidence type="ECO:0000256" key="3">
    <source>
        <dbReference type="ARBA" id="ARBA00023002"/>
    </source>
</evidence>
<dbReference type="Gene3D" id="1.10.3730.10">
    <property type="entry name" value="ProC C-terminal domain-like"/>
    <property type="match status" value="1"/>
</dbReference>
<dbReference type="OrthoDB" id="9805754at2"/>
<dbReference type="Gene3D" id="3.40.50.720">
    <property type="entry name" value="NAD(P)-binding Rossmann-like Domain"/>
    <property type="match status" value="1"/>
</dbReference>
<evidence type="ECO:0000256" key="4">
    <source>
        <dbReference type="HAMAP-Rule" id="MF_01925"/>
    </source>
</evidence>
<keyword evidence="3 4" id="KW-0560">Oxidoreductase</keyword>
<evidence type="ECO:0000256" key="6">
    <source>
        <dbReference type="RuleBase" id="RU003903"/>
    </source>
</evidence>
<dbReference type="HAMAP" id="MF_01925">
    <property type="entry name" value="P5C_reductase"/>
    <property type="match status" value="1"/>
</dbReference>
<gene>
    <name evidence="4 9" type="primary">proC</name>
    <name evidence="9" type="ORF">Mcate_00400</name>
</gene>
<dbReference type="InterPro" id="IPR036291">
    <property type="entry name" value="NAD(P)-bd_dom_sf"/>
</dbReference>
<dbReference type="GO" id="GO:0004735">
    <property type="term" value="F:pyrroline-5-carboxylate reductase activity"/>
    <property type="evidence" value="ECO:0007669"/>
    <property type="project" value="UniProtKB-UniRule"/>
</dbReference>
<reference evidence="9 10" key="1">
    <citation type="submission" date="2018-08" db="EMBL/GenBank/DDBJ databases">
        <title>Meiothermus cateniformans JCM 15151 genome sequencing project.</title>
        <authorList>
            <person name="Da Costa M.S."/>
            <person name="Albuquerque L."/>
            <person name="Raposo P."/>
            <person name="Froufe H.J.C."/>
            <person name="Barroso C.S."/>
            <person name="Egas C."/>
        </authorList>
    </citation>
    <scope>NUCLEOTIDE SEQUENCE [LARGE SCALE GENOMIC DNA]</scope>
    <source>
        <strain evidence="9 10">JCM 15151</strain>
    </source>
</reference>
<keyword evidence="4 6" id="KW-0028">Amino-acid biosynthesis</keyword>
<dbReference type="Pfam" id="PF03807">
    <property type="entry name" value="F420_oxidored"/>
    <property type="match status" value="1"/>
</dbReference>
<comment type="catalytic activity">
    <reaction evidence="4 6">
        <text>L-proline + NADP(+) = (S)-1-pyrroline-5-carboxylate + NADPH + 2 H(+)</text>
        <dbReference type="Rhea" id="RHEA:14109"/>
        <dbReference type="ChEBI" id="CHEBI:15378"/>
        <dbReference type="ChEBI" id="CHEBI:17388"/>
        <dbReference type="ChEBI" id="CHEBI:57783"/>
        <dbReference type="ChEBI" id="CHEBI:58349"/>
        <dbReference type="ChEBI" id="CHEBI:60039"/>
        <dbReference type="EC" id="1.5.1.2"/>
    </reaction>
</comment>
<evidence type="ECO:0000256" key="1">
    <source>
        <dbReference type="ARBA" id="ARBA00005525"/>
    </source>
</evidence>
<evidence type="ECO:0000259" key="7">
    <source>
        <dbReference type="Pfam" id="PF03807"/>
    </source>
</evidence>